<dbReference type="GO" id="GO:0005524">
    <property type="term" value="F:ATP binding"/>
    <property type="evidence" value="ECO:0007669"/>
    <property type="project" value="UniProtKB-KW"/>
</dbReference>
<dbReference type="Proteomes" id="UP000665020">
    <property type="component" value="Chromosome"/>
</dbReference>
<dbReference type="KEGG" id="ifn:GM661_18035"/>
<feature type="domain" description="Galactokinase N-terminal" evidence="3">
    <location>
        <begin position="12"/>
        <end position="60"/>
    </location>
</feature>
<keyword evidence="1" id="KW-0547">Nucleotide-binding</keyword>
<evidence type="ECO:0000313" key="5">
    <source>
        <dbReference type="Proteomes" id="UP000665020"/>
    </source>
</evidence>
<evidence type="ECO:0000313" key="4">
    <source>
        <dbReference type="EMBL" id="QTL99717.1"/>
    </source>
</evidence>
<evidence type="ECO:0000256" key="1">
    <source>
        <dbReference type="ARBA" id="ARBA00022741"/>
    </source>
</evidence>
<dbReference type="EMBL" id="CP046640">
    <property type="protein sequence ID" value="QTL99717.1"/>
    <property type="molecule type" value="Genomic_DNA"/>
</dbReference>
<dbReference type="Gene3D" id="3.30.230.10">
    <property type="match status" value="1"/>
</dbReference>
<accession>A0A8A7KLL2</accession>
<dbReference type="InterPro" id="IPR020568">
    <property type="entry name" value="Ribosomal_Su5_D2-typ_SF"/>
</dbReference>
<dbReference type="Pfam" id="PF10509">
    <property type="entry name" value="GalKase_gal_bdg"/>
    <property type="match status" value="1"/>
</dbReference>
<dbReference type="InterPro" id="IPR014721">
    <property type="entry name" value="Ribsml_uS5_D2-typ_fold_subgr"/>
</dbReference>
<dbReference type="AlphaFoldDB" id="A0A8A7KLL2"/>
<keyword evidence="5" id="KW-1185">Reference proteome</keyword>
<sequence>MGKGEQMESLFKKFKKRYQDNVGDIKLARSPLRICPLGAHVDHQEGLVTGMALDSSVDMVFAANDDGYIRVQSLDFPDEEYFHIDNVPEMIPDTFYTRLALSLV</sequence>
<evidence type="ECO:0000256" key="2">
    <source>
        <dbReference type="ARBA" id="ARBA00022840"/>
    </source>
</evidence>
<dbReference type="SUPFAM" id="SSF54211">
    <property type="entry name" value="Ribosomal protein S5 domain 2-like"/>
    <property type="match status" value="1"/>
</dbReference>
<dbReference type="GO" id="GO:0005975">
    <property type="term" value="P:carbohydrate metabolic process"/>
    <property type="evidence" value="ECO:0007669"/>
    <property type="project" value="UniProtKB-ARBA"/>
</dbReference>
<dbReference type="InterPro" id="IPR019539">
    <property type="entry name" value="GalKase_N"/>
</dbReference>
<gene>
    <name evidence="4" type="ORF">GM661_18035</name>
</gene>
<evidence type="ECO:0000259" key="3">
    <source>
        <dbReference type="Pfam" id="PF10509"/>
    </source>
</evidence>
<keyword evidence="2" id="KW-0067">ATP-binding</keyword>
<protein>
    <recommendedName>
        <fullName evidence="3">Galactokinase N-terminal domain-containing protein</fullName>
    </recommendedName>
</protein>
<proteinExistence type="predicted"/>
<name>A0A8A7KLL2_9FIRM</name>
<dbReference type="RefSeq" id="WP_230868045.1">
    <property type="nucleotide sequence ID" value="NZ_CP046640.1"/>
</dbReference>
<organism evidence="4 5">
    <name type="scientific">Iocasia fonsfrigidae</name>
    <dbReference type="NCBI Taxonomy" id="2682810"/>
    <lineage>
        <taxon>Bacteria</taxon>
        <taxon>Bacillati</taxon>
        <taxon>Bacillota</taxon>
        <taxon>Clostridia</taxon>
        <taxon>Halanaerobiales</taxon>
        <taxon>Halanaerobiaceae</taxon>
        <taxon>Iocasia</taxon>
    </lineage>
</organism>
<reference evidence="4" key="1">
    <citation type="submission" date="2019-12" db="EMBL/GenBank/DDBJ databases">
        <authorList>
            <person name="zhang j."/>
            <person name="sun C.M."/>
        </authorList>
    </citation>
    <scope>NUCLEOTIDE SEQUENCE</scope>
    <source>
        <strain evidence="4">NS-1</strain>
    </source>
</reference>